<dbReference type="Gene3D" id="3.40.630.30">
    <property type="match status" value="1"/>
</dbReference>
<dbReference type="SUPFAM" id="SSF55729">
    <property type="entry name" value="Acyl-CoA N-acyltransferases (Nat)"/>
    <property type="match status" value="1"/>
</dbReference>
<dbReference type="InterPro" id="IPR000182">
    <property type="entry name" value="GNAT_dom"/>
</dbReference>
<keyword evidence="3" id="KW-1185">Reference proteome</keyword>
<dbReference type="KEGG" id="naq:D0T90_04045"/>
<keyword evidence="2" id="KW-0808">Transferase</keyword>
<dbReference type="PANTHER" id="PTHR43610:SF1">
    <property type="entry name" value="N-ACETYLTRANSFERASE DOMAIN-CONTAINING PROTEIN"/>
    <property type="match status" value="1"/>
</dbReference>
<accession>A0A5P3MQB9</accession>
<gene>
    <name evidence="2" type="ORF">D0T90_04045</name>
</gene>
<dbReference type="Pfam" id="PF13302">
    <property type="entry name" value="Acetyltransf_3"/>
    <property type="match status" value="1"/>
</dbReference>
<dbReference type="GO" id="GO:0016747">
    <property type="term" value="F:acyltransferase activity, transferring groups other than amino-acyl groups"/>
    <property type="evidence" value="ECO:0007669"/>
    <property type="project" value="InterPro"/>
</dbReference>
<sequence>MNRFPPAPPVLSFNQVRLEPLAPEHEAGLIAAVRDGELWKLAVTTAPAPEQVAAYIQTALSTRTAFAVIDECSGKIVGTTAFYDTDPDVPRLYIGYTWYAQSAQRTRINTSCKILLLDYAFDTLNCQAVGWHTDILNTASQRAIERLGAQRDGILRRDRKRKDGSLRDTVVYSLLREEWPSAKSALLSRLHAYSETGDIAVQS</sequence>
<evidence type="ECO:0000259" key="1">
    <source>
        <dbReference type="PROSITE" id="PS51186"/>
    </source>
</evidence>
<protein>
    <submittedName>
        <fullName evidence="2">N-acetyltransferase</fullName>
    </submittedName>
</protein>
<dbReference type="PROSITE" id="PS51186">
    <property type="entry name" value="GNAT"/>
    <property type="match status" value="1"/>
</dbReference>
<evidence type="ECO:0000313" key="3">
    <source>
        <dbReference type="Proteomes" id="UP000325536"/>
    </source>
</evidence>
<dbReference type="RefSeq" id="WP_123796226.1">
    <property type="nucleotide sequence ID" value="NZ_CP031699.1"/>
</dbReference>
<organism evidence="2 3">
    <name type="scientific">Neisseria animalis</name>
    <dbReference type="NCBI Taxonomy" id="492"/>
    <lineage>
        <taxon>Bacteria</taxon>
        <taxon>Pseudomonadati</taxon>
        <taxon>Pseudomonadota</taxon>
        <taxon>Betaproteobacteria</taxon>
        <taxon>Neisseriales</taxon>
        <taxon>Neisseriaceae</taxon>
        <taxon>Neisseria</taxon>
    </lineage>
</organism>
<dbReference type="OrthoDB" id="5295305at2"/>
<dbReference type="InterPro" id="IPR016181">
    <property type="entry name" value="Acyl_CoA_acyltransferase"/>
</dbReference>
<dbReference type="AlphaFoldDB" id="A0A5P3MQB9"/>
<name>A0A5P3MQB9_NEIAN</name>
<proteinExistence type="predicted"/>
<reference evidence="2 3" key="1">
    <citation type="submission" date="2018-08" db="EMBL/GenBank/DDBJ databases">
        <title>Neisseria animalis ATCC 49930 complete genome.</title>
        <authorList>
            <person name="Veseli I.A."/>
            <person name="Mascarenhas dos Santos A.C."/>
            <person name="Buttler R."/>
            <person name="Pombert J.-F."/>
        </authorList>
    </citation>
    <scope>NUCLEOTIDE SEQUENCE [LARGE SCALE GENOMIC DNA]</scope>
    <source>
        <strain evidence="2 3">ATCC 49930</strain>
    </source>
</reference>
<feature type="domain" description="N-acetyltransferase" evidence="1">
    <location>
        <begin position="16"/>
        <end position="177"/>
    </location>
</feature>
<dbReference type="Proteomes" id="UP000325536">
    <property type="component" value="Chromosome"/>
</dbReference>
<dbReference type="EMBL" id="CP031699">
    <property type="protein sequence ID" value="QEY23773.1"/>
    <property type="molecule type" value="Genomic_DNA"/>
</dbReference>
<evidence type="ECO:0000313" key="2">
    <source>
        <dbReference type="EMBL" id="QEY23773.1"/>
    </source>
</evidence>
<dbReference type="PANTHER" id="PTHR43610">
    <property type="entry name" value="BLL6696 PROTEIN"/>
    <property type="match status" value="1"/>
</dbReference>